<gene>
    <name evidence="1" type="ORF">D5086_016903</name>
</gene>
<accession>A0ACC4BWG0</accession>
<protein>
    <submittedName>
        <fullName evidence="1">Uncharacterized protein</fullName>
    </submittedName>
</protein>
<evidence type="ECO:0000313" key="2">
    <source>
        <dbReference type="Proteomes" id="UP000309997"/>
    </source>
</evidence>
<dbReference type="EMBL" id="RCHU02000008">
    <property type="protein sequence ID" value="KAL3582571.1"/>
    <property type="molecule type" value="Genomic_DNA"/>
</dbReference>
<proteinExistence type="predicted"/>
<keyword evidence="2" id="KW-1185">Reference proteome</keyword>
<dbReference type="Proteomes" id="UP000309997">
    <property type="component" value="Unassembled WGS sequence"/>
</dbReference>
<organism evidence="1 2">
    <name type="scientific">Populus alba</name>
    <name type="common">White poplar</name>
    <dbReference type="NCBI Taxonomy" id="43335"/>
    <lineage>
        <taxon>Eukaryota</taxon>
        <taxon>Viridiplantae</taxon>
        <taxon>Streptophyta</taxon>
        <taxon>Embryophyta</taxon>
        <taxon>Tracheophyta</taxon>
        <taxon>Spermatophyta</taxon>
        <taxon>Magnoliopsida</taxon>
        <taxon>eudicotyledons</taxon>
        <taxon>Gunneridae</taxon>
        <taxon>Pentapetalae</taxon>
        <taxon>rosids</taxon>
        <taxon>fabids</taxon>
        <taxon>Malpighiales</taxon>
        <taxon>Salicaceae</taxon>
        <taxon>Saliceae</taxon>
        <taxon>Populus</taxon>
    </lineage>
</organism>
<reference evidence="1 2" key="1">
    <citation type="journal article" date="2024" name="Plant Biotechnol. J.">
        <title>Genome and CRISPR/Cas9 system of a widespread forest tree (Populus alba) in the world.</title>
        <authorList>
            <person name="Liu Y.J."/>
            <person name="Jiang P.F."/>
            <person name="Han X.M."/>
            <person name="Li X.Y."/>
            <person name="Wang H.M."/>
            <person name="Wang Y.J."/>
            <person name="Wang X.X."/>
            <person name="Zeng Q.Y."/>
        </authorList>
    </citation>
    <scope>NUCLEOTIDE SEQUENCE [LARGE SCALE GENOMIC DNA]</scope>
    <source>
        <strain evidence="2">cv. PAL-ZL1</strain>
    </source>
</reference>
<name>A0ACC4BWG0_POPAL</name>
<sequence>MRKIPMAAADTDESKAKSAANAFKKESRWAQTRTHGWLDGWVMDWAGSSSSLFIFTERSHNEVELGPNYCKMSSSKTIVWFRRDHRIEDNPALAASARDGCVFPVFIWCPKEGQFYPVGALLDSIETIGATTVAFNHRHVPVSLVRGHNIKEKLVELGIFVQSYNGDLLYEPWEIYDERGYAFTTFEAYRDKCSHMQMEPVSHLPPWRLVPAAGTIVMCSVEELGLEDEAGKSSNSLLGRGWSPDLESDILGWQYISSSLPDAHELERLDNPEIAGLWLNHIGIQNCYGNFTLFTSSLLLHENIHPLGEVIVESCGNDIHGALHMVD</sequence>
<comment type="caution">
    <text evidence="1">The sequence shown here is derived from an EMBL/GenBank/DDBJ whole genome shotgun (WGS) entry which is preliminary data.</text>
</comment>
<evidence type="ECO:0000313" key="1">
    <source>
        <dbReference type="EMBL" id="KAL3582571.1"/>
    </source>
</evidence>